<dbReference type="Gene3D" id="3.40.710.10">
    <property type="entry name" value="DD-peptidase/beta-lactamase superfamily"/>
    <property type="match status" value="1"/>
</dbReference>
<protein>
    <submittedName>
        <fullName evidence="4">Cell elongation-specific peptidoglycan D,D-transpeptidase</fullName>
    </submittedName>
</protein>
<evidence type="ECO:0000259" key="2">
    <source>
        <dbReference type="Pfam" id="PF00905"/>
    </source>
</evidence>
<reference evidence="4 5" key="1">
    <citation type="submission" date="2016-10" db="EMBL/GenBank/DDBJ databases">
        <authorList>
            <person name="Cai Z."/>
        </authorList>
    </citation>
    <scope>NUCLEOTIDE SEQUENCE [LARGE SCALE GENOMIC DNA]</scope>
    <source>
        <strain evidence="4 5">CGMCC 1.10826</strain>
    </source>
</reference>
<proteinExistence type="predicted"/>
<feature type="signal peptide" evidence="1">
    <location>
        <begin position="1"/>
        <end position="31"/>
    </location>
</feature>
<gene>
    <name evidence="4" type="ORF">SAMN05216184_11433</name>
</gene>
<dbReference type="OrthoDB" id="9766847at2"/>
<dbReference type="AlphaFoldDB" id="A0A2Y9ATD9"/>
<dbReference type="InterPro" id="IPR001460">
    <property type="entry name" value="PCN-bd_Tpept"/>
</dbReference>
<dbReference type="Pfam" id="PF00905">
    <property type="entry name" value="Transpeptidase"/>
    <property type="match status" value="1"/>
</dbReference>
<evidence type="ECO:0000256" key="1">
    <source>
        <dbReference type="SAM" id="SignalP"/>
    </source>
</evidence>
<dbReference type="PANTHER" id="PTHR30627">
    <property type="entry name" value="PEPTIDOGLYCAN D,D-TRANSPEPTIDASE"/>
    <property type="match status" value="1"/>
</dbReference>
<keyword evidence="5" id="KW-1185">Reference proteome</keyword>
<dbReference type="RefSeq" id="WP_110853391.1">
    <property type="nucleotide sequence ID" value="NZ_QKLZ01000014.1"/>
</dbReference>
<dbReference type="SUPFAM" id="SSF56601">
    <property type="entry name" value="beta-lactamase/transpeptidase-like"/>
    <property type="match status" value="1"/>
</dbReference>
<organism evidence="4 5">
    <name type="scientific">Georgenia satyanarayanai</name>
    <dbReference type="NCBI Taxonomy" id="860221"/>
    <lineage>
        <taxon>Bacteria</taxon>
        <taxon>Bacillati</taxon>
        <taxon>Actinomycetota</taxon>
        <taxon>Actinomycetes</taxon>
        <taxon>Micrococcales</taxon>
        <taxon>Bogoriellaceae</taxon>
        <taxon>Georgenia</taxon>
    </lineage>
</organism>
<feature type="chain" id="PRO_5030061971" evidence="1">
    <location>
        <begin position="32"/>
        <end position="485"/>
    </location>
</feature>
<dbReference type="InterPro" id="IPR054120">
    <property type="entry name" value="PBPA_dimer"/>
</dbReference>
<feature type="domain" description="Penicillin-binding protein transpeptidase" evidence="2">
    <location>
        <begin position="156"/>
        <end position="479"/>
    </location>
</feature>
<dbReference type="GO" id="GO:0071972">
    <property type="term" value="F:peptidoglycan L,D-transpeptidase activity"/>
    <property type="evidence" value="ECO:0007669"/>
    <property type="project" value="TreeGrafter"/>
</dbReference>
<dbReference type="GO" id="GO:0071555">
    <property type="term" value="P:cell wall organization"/>
    <property type="evidence" value="ECO:0007669"/>
    <property type="project" value="TreeGrafter"/>
</dbReference>
<dbReference type="Proteomes" id="UP000250222">
    <property type="component" value="Unassembled WGS sequence"/>
</dbReference>
<dbReference type="PANTHER" id="PTHR30627:SF24">
    <property type="entry name" value="PENICILLIN-BINDING PROTEIN 4B"/>
    <property type="match status" value="1"/>
</dbReference>
<dbReference type="Pfam" id="PF21922">
    <property type="entry name" value="PBP_dimer_2"/>
    <property type="match status" value="1"/>
</dbReference>
<sequence length="485" mass="50170">MNTPVRRLTTIVALMFLALMMAATSVQFVQAPSLNADGRNVRTIYREYGQDRGPIIVAGEAVASSTPVDTAYGYQRGYAEPFLYAHTTGYFAAALSSMTGMEQAANGVLGGTADSLAVQRIQDLVTGRQPQGGSVELTLDPAAQQAAWDALGDQRGSVVALDTRTGAILASVSKPSFDPNDLATHDAAAAQQAYDTLLADPADPLVNRAIAGDLYAPGSSFKVVTVAAAIEDQDLEADSPVPSPAELQLPQSTQVVNNPGGIACTSEDTAPLRYTMEQSCNTTFAQLGMDLGAERLAEQAEAFGFGQELRIPLRVTPSTFPADMDAAQTAMSAIGQLNVRVTPLQMAMVSQAIANGGEQLQPHLVATERNADLEVVATTEPTVLRQSVTPETAQVLTELMTSVVADGTGSAAQLPGIAVAGKTGTAQSGTDAPPHAWFTSFAPADDPQVAVAVVVENGGIEGDVASGGTTAAPIAREVLAALLAD</sequence>
<dbReference type="GO" id="GO:0008658">
    <property type="term" value="F:penicillin binding"/>
    <property type="evidence" value="ECO:0007669"/>
    <property type="project" value="InterPro"/>
</dbReference>
<keyword evidence="1" id="KW-0732">Signal</keyword>
<evidence type="ECO:0000313" key="4">
    <source>
        <dbReference type="EMBL" id="SSA45509.1"/>
    </source>
</evidence>
<dbReference type="EMBL" id="UETB01000014">
    <property type="protein sequence ID" value="SSA45509.1"/>
    <property type="molecule type" value="Genomic_DNA"/>
</dbReference>
<feature type="domain" description="Penicillin binding protein A dimerisation" evidence="3">
    <location>
        <begin position="52"/>
        <end position="135"/>
    </location>
</feature>
<dbReference type="InterPro" id="IPR050515">
    <property type="entry name" value="Beta-lactam/transpept"/>
</dbReference>
<dbReference type="InterPro" id="IPR012338">
    <property type="entry name" value="Beta-lactam/transpept-like"/>
</dbReference>
<evidence type="ECO:0000313" key="5">
    <source>
        <dbReference type="Proteomes" id="UP000250222"/>
    </source>
</evidence>
<accession>A0A2Y9ATD9</accession>
<evidence type="ECO:0000259" key="3">
    <source>
        <dbReference type="Pfam" id="PF21922"/>
    </source>
</evidence>
<dbReference type="GO" id="GO:0005886">
    <property type="term" value="C:plasma membrane"/>
    <property type="evidence" value="ECO:0007669"/>
    <property type="project" value="TreeGrafter"/>
</dbReference>
<dbReference type="Gene3D" id="3.90.1310.10">
    <property type="entry name" value="Penicillin-binding protein 2a (Domain 2)"/>
    <property type="match status" value="1"/>
</dbReference>
<name>A0A2Y9ATD9_9MICO</name>